<evidence type="ECO:0000313" key="1">
    <source>
        <dbReference type="EMBL" id="MFD2257501.1"/>
    </source>
</evidence>
<organism evidence="1 2">
    <name type="scientific">Luteolibacter algae</name>
    <dbReference type="NCBI Taxonomy" id="454151"/>
    <lineage>
        <taxon>Bacteria</taxon>
        <taxon>Pseudomonadati</taxon>
        <taxon>Verrucomicrobiota</taxon>
        <taxon>Verrucomicrobiia</taxon>
        <taxon>Verrucomicrobiales</taxon>
        <taxon>Verrucomicrobiaceae</taxon>
        <taxon>Luteolibacter</taxon>
    </lineage>
</organism>
<gene>
    <name evidence="1" type="ORF">ACFSSA_12530</name>
</gene>
<dbReference type="PROSITE" id="PS51257">
    <property type="entry name" value="PROKAR_LIPOPROTEIN"/>
    <property type="match status" value="1"/>
</dbReference>
<evidence type="ECO:0000313" key="2">
    <source>
        <dbReference type="Proteomes" id="UP001597375"/>
    </source>
</evidence>
<dbReference type="EMBL" id="JBHUIT010000031">
    <property type="protein sequence ID" value="MFD2257501.1"/>
    <property type="molecule type" value="Genomic_DNA"/>
</dbReference>
<evidence type="ECO:0008006" key="3">
    <source>
        <dbReference type="Google" id="ProtNLM"/>
    </source>
</evidence>
<accession>A0ABW5D9U6</accession>
<name>A0ABW5D9U6_9BACT</name>
<proteinExistence type="predicted"/>
<dbReference type="Proteomes" id="UP001597375">
    <property type="component" value="Unassembled WGS sequence"/>
</dbReference>
<sequence length="302" mass="33986">MKAHIILAISILSSSCGDKKQDSTWWNNEKTIIELNNQISLNNYKINLLDTDNESVRIEKTVHDIPAINAEISDLIAQNARLGLAITGMKQEWENFRLEILKERRKELVGKTFDSLELSSGKSFTDARITRIDDSGVSLMHSSGTSRLRCSDLDQAERAYFCLDSELAQHALAKERNTRSRYDQWVNEQLAITEKEEAQKALIRRQEELEREQRLASAKALAATSSRGSSLLSDSIGKLGETSRVGSGYSSAYYRRSSPTYYYYENSSAPCYRPPSYPSYGNTTFPVYTPPSSVFPICVPAP</sequence>
<reference evidence="2" key="1">
    <citation type="journal article" date="2019" name="Int. J. Syst. Evol. Microbiol.">
        <title>The Global Catalogue of Microorganisms (GCM) 10K type strain sequencing project: providing services to taxonomists for standard genome sequencing and annotation.</title>
        <authorList>
            <consortium name="The Broad Institute Genomics Platform"/>
            <consortium name="The Broad Institute Genome Sequencing Center for Infectious Disease"/>
            <person name="Wu L."/>
            <person name="Ma J."/>
        </authorList>
    </citation>
    <scope>NUCLEOTIDE SEQUENCE [LARGE SCALE GENOMIC DNA]</scope>
    <source>
        <strain evidence="2">CGMCC 4.7106</strain>
    </source>
</reference>
<keyword evidence="2" id="KW-1185">Reference proteome</keyword>
<protein>
    <recommendedName>
        <fullName evidence="3">Lipoprotein</fullName>
    </recommendedName>
</protein>
<comment type="caution">
    <text evidence="1">The sequence shown here is derived from an EMBL/GenBank/DDBJ whole genome shotgun (WGS) entry which is preliminary data.</text>
</comment>